<dbReference type="GO" id="GO:0016020">
    <property type="term" value="C:membrane"/>
    <property type="evidence" value="ECO:0007669"/>
    <property type="project" value="UniProtKB-SubCell"/>
</dbReference>
<proteinExistence type="inferred from homology"/>
<keyword evidence="4 7" id="KW-0812">Transmembrane</keyword>
<evidence type="ECO:0000259" key="8">
    <source>
        <dbReference type="PROSITE" id="PS51201"/>
    </source>
</evidence>
<dbReference type="Gene3D" id="3.40.50.720">
    <property type="entry name" value="NAD(P)-binding Rossmann-like Domain"/>
    <property type="match status" value="1"/>
</dbReference>
<evidence type="ECO:0000256" key="4">
    <source>
        <dbReference type="ARBA" id="ARBA00022692"/>
    </source>
</evidence>
<evidence type="ECO:0000256" key="1">
    <source>
        <dbReference type="ARBA" id="ARBA00004141"/>
    </source>
</evidence>
<dbReference type="PANTHER" id="PTHR42751:SF3">
    <property type="entry name" value="SODIUM_GLUTAMATE SYMPORTER"/>
    <property type="match status" value="1"/>
</dbReference>
<feature type="transmembrane region" description="Helical" evidence="7">
    <location>
        <begin position="6"/>
        <end position="22"/>
    </location>
</feature>
<feature type="domain" description="RCK N-terminal" evidence="8">
    <location>
        <begin position="394"/>
        <end position="511"/>
    </location>
</feature>
<keyword evidence="3" id="KW-0813">Transport</keyword>
<name>A0A7V5P056_9BACT</name>
<feature type="transmembrane region" description="Helical" evidence="7">
    <location>
        <begin position="181"/>
        <end position="203"/>
    </location>
</feature>
<dbReference type="Pfam" id="PF02254">
    <property type="entry name" value="TrkA_N"/>
    <property type="match status" value="1"/>
</dbReference>
<dbReference type="GO" id="GO:0006813">
    <property type="term" value="P:potassium ion transport"/>
    <property type="evidence" value="ECO:0007669"/>
    <property type="project" value="InterPro"/>
</dbReference>
<feature type="transmembrane region" description="Helical" evidence="7">
    <location>
        <begin position="215"/>
        <end position="245"/>
    </location>
</feature>
<feature type="transmembrane region" description="Helical" evidence="7">
    <location>
        <begin position="113"/>
        <end position="133"/>
    </location>
</feature>
<comment type="caution">
    <text evidence="9">The sequence shown here is derived from an EMBL/GenBank/DDBJ whole genome shotgun (WGS) entry which is preliminary data.</text>
</comment>
<feature type="transmembrane region" description="Helical" evidence="7">
    <location>
        <begin position="290"/>
        <end position="312"/>
    </location>
</feature>
<feature type="transmembrane region" description="Helical" evidence="7">
    <location>
        <begin position="265"/>
        <end position="283"/>
    </location>
</feature>
<dbReference type="AlphaFoldDB" id="A0A7V5P056"/>
<reference evidence="9" key="1">
    <citation type="journal article" date="2020" name="mSystems">
        <title>Genome- and Community-Level Interaction Insights into Carbon Utilization and Element Cycling Functions of Hydrothermarchaeota in Hydrothermal Sediment.</title>
        <authorList>
            <person name="Zhou Z."/>
            <person name="Liu Y."/>
            <person name="Xu W."/>
            <person name="Pan J."/>
            <person name="Luo Z.H."/>
            <person name="Li M."/>
        </authorList>
    </citation>
    <scope>NUCLEOTIDE SEQUENCE [LARGE SCALE GENOMIC DNA]</scope>
    <source>
        <strain evidence="9">HyVt-533</strain>
    </source>
</reference>
<keyword evidence="6 7" id="KW-0472">Membrane</keyword>
<feature type="transmembrane region" description="Helical" evidence="7">
    <location>
        <begin position="84"/>
        <end position="107"/>
    </location>
</feature>
<feature type="transmembrane region" description="Helical" evidence="7">
    <location>
        <begin position="29"/>
        <end position="47"/>
    </location>
</feature>
<gene>
    <name evidence="9" type="ORF">ENJ96_06260</name>
</gene>
<dbReference type="GO" id="GO:1902600">
    <property type="term" value="P:proton transmembrane transport"/>
    <property type="evidence" value="ECO:0007669"/>
    <property type="project" value="InterPro"/>
</dbReference>
<evidence type="ECO:0000256" key="2">
    <source>
        <dbReference type="ARBA" id="ARBA00005551"/>
    </source>
</evidence>
<evidence type="ECO:0000256" key="7">
    <source>
        <dbReference type="SAM" id="Phobius"/>
    </source>
</evidence>
<evidence type="ECO:0000256" key="3">
    <source>
        <dbReference type="ARBA" id="ARBA00022448"/>
    </source>
</evidence>
<feature type="transmembrane region" description="Helical" evidence="7">
    <location>
        <begin position="53"/>
        <end position="72"/>
    </location>
</feature>
<keyword evidence="5 7" id="KW-1133">Transmembrane helix</keyword>
<dbReference type="PROSITE" id="PS51201">
    <property type="entry name" value="RCK_N"/>
    <property type="match status" value="1"/>
</dbReference>
<accession>A0A7V5P056</accession>
<dbReference type="InterPro" id="IPR006153">
    <property type="entry name" value="Cation/H_exchanger_TM"/>
</dbReference>
<organism evidence="9">
    <name type="scientific">Thermodesulfatator atlanticus</name>
    <dbReference type="NCBI Taxonomy" id="501497"/>
    <lineage>
        <taxon>Bacteria</taxon>
        <taxon>Pseudomonadati</taxon>
        <taxon>Thermodesulfobacteriota</taxon>
        <taxon>Thermodesulfobacteria</taxon>
        <taxon>Thermodesulfobacteriales</taxon>
        <taxon>Thermodesulfatatoraceae</taxon>
        <taxon>Thermodesulfatator</taxon>
    </lineage>
</organism>
<dbReference type="InterPro" id="IPR003148">
    <property type="entry name" value="RCK_N"/>
</dbReference>
<feature type="transmembrane region" description="Helical" evidence="7">
    <location>
        <begin position="145"/>
        <end position="169"/>
    </location>
</feature>
<evidence type="ECO:0000256" key="6">
    <source>
        <dbReference type="ARBA" id="ARBA00023136"/>
    </source>
</evidence>
<sequence>MTLLSDVVVILGSAFVSSLLAQRLRIPNIIGFIIAGALIGPYAFHLIEAGEEVHFFAELGVILLLFAIGLEFSPAHLARLRRIALLGGSLQILLTMLLVSLAAYGAFKLSFPVSIFVGAYVALSSTAIVLTLLQERGELETPHGRASLGILLFQDLAVVPLILLVPLLAGELRLDEGLWLVAAKSGLLLGGAYVLGRWVLGFFMDFVARTRNRELFLLATLTFCFSVALAAYLAGLSLSLGAFLAGFILARSPYHHQIAANILPFKDLLICVFFVSVGMLFDVRFFLQNFLFIVGASLLVFCLKSGLIFSLLRFLLGYPVHVAFLVGVSLFQVGEFSFVLAKEALARQLITASHFQLLSSVSIFTMLLTPLVIELARQKLPRKVDEKACPLVPENHFIIVGLGVTGQALRTAAKKVGIPYVIIEMNPETVRREKAKGEPIVFGDATFDYILRQAGLEKARALAITIPDSKAARAIVNVAKGIKPDLYILARTKFVAEMPLLLKLGADEVVPDELVTALSMFARMLRLYMVPEEEIQRYLEEFTRRHYQLFVPPE</sequence>
<dbReference type="InterPro" id="IPR038770">
    <property type="entry name" value="Na+/solute_symporter_sf"/>
</dbReference>
<dbReference type="PANTHER" id="PTHR42751">
    <property type="entry name" value="SODIUM/HYDROGEN EXCHANGER FAMILY/TRKA DOMAIN PROTEIN"/>
    <property type="match status" value="1"/>
</dbReference>
<evidence type="ECO:0000256" key="5">
    <source>
        <dbReference type="ARBA" id="ARBA00022989"/>
    </source>
</evidence>
<feature type="transmembrane region" description="Helical" evidence="7">
    <location>
        <begin position="353"/>
        <end position="373"/>
    </location>
</feature>
<dbReference type="EMBL" id="DROK01000179">
    <property type="protein sequence ID" value="HHI97438.1"/>
    <property type="molecule type" value="Genomic_DNA"/>
</dbReference>
<dbReference type="Proteomes" id="UP000886101">
    <property type="component" value="Unassembled WGS sequence"/>
</dbReference>
<dbReference type="Pfam" id="PF00999">
    <property type="entry name" value="Na_H_Exchanger"/>
    <property type="match status" value="1"/>
</dbReference>
<dbReference type="SUPFAM" id="SSF51735">
    <property type="entry name" value="NAD(P)-binding Rossmann-fold domains"/>
    <property type="match status" value="1"/>
</dbReference>
<comment type="subcellular location">
    <subcellularLocation>
        <location evidence="1">Membrane</location>
        <topology evidence="1">Multi-pass membrane protein</topology>
    </subcellularLocation>
</comment>
<dbReference type="GO" id="GO:0015297">
    <property type="term" value="F:antiporter activity"/>
    <property type="evidence" value="ECO:0007669"/>
    <property type="project" value="InterPro"/>
</dbReference>
<comment type="similarity">
    <text evidence="2">Belongs to the monovalent cation:proton antiporter 2 (CPA2) transporter (TC 2.A.37) family.</text>
</comment>
<protein>
    <submittedName>
        <fullName evidence="9">Potassium transporter KefB</fullName>
    </submittedName>
</protein>
<dbReference type="InterPro" id="IPR036291">
    <property type="entry name" value="NAD(P)-bd_dom_sf"/>
</dbReference>
<feature type="transmembrane region" description="Helical" evidence="7">
    <location>
        <begin position="318"/>
        <end position="341"/>
    </location>
</feature>
<evidence type="ECO:0000313" key="9">
    <source>
        <dbReference type="EMBL" id="HHI97438.1"/>
    </source>
</evidence>
<dbReference type="Gene3D" id="1.20.1530.20">
    <property type="match status" value="1"/>
</dbReference>